<dbReference type="Proteomes" id="UP000830395">
    <property type="component" value="Chromosome 2"/>
</dbReference>
<proteinExistence type="predicted"/>
<organism evidence="1 2">
    <name type="scientific">Pangasius djambal</name>
    <dbReference type="NCBI Taxonomy" id="1691987"/>
    <lineage>
        <taxon>Eukaryota</taxon>
        <taxon>Metazoa</taxon>
        <taxon>Chordata</taxon>
        <taxon>Craniata</taxon>
        <taxon>Vertebrata</taxon>
        <taxon>Euteleostomi</taxon>
        <taxon>Actinopterygii</taxon>
        <taxon>Neopterygii</taxon>
        <taxon>Teleostei</taxon>
        <taxon>Ostariophysi</taxon>
        <taxon>Siluriformes</taxon>
        <taxon>Pangasiidae</taxon>
        <taxon>Pangasius</taxon>
    </lineage>
</organism>
<evidence type="ECO:0000313" key="1">
    <source>
        <dbReference type="EMBL" id="MCJ8729845.1"/>
    </source>
</evidence>
<keyword evidence="2" id="KW-1185">Reference proteome</keyword>
<comment type="caution">
    <text evidence="1">The sequence shown here is derived from an EMBL/GenBank/DDBJ whole genome shotgun (WGS) entry which is preliminary data.</text>
</comment>
<name>A0ACC5Y342_9TELE</name>
<gene>
    <name evidence="1" type="ORF">PDJAM_G00111030</name>
</gene>
<protein>
    <submittedName>
        <fullName evidence="1">Uncharacterized protein</fullName>
    </submittedName>
</protein>
<sequence length="432" mass="49215">MKILLIFTLCLISDGRSSKEVTGYSGGGVHIKCKYDKKYTEKEKYFCKDSWLVCSVQIKTGNKNKWVNSGRFSLFDDTKSAEIRVMIRELTIEDTGKYRFGIDIGWERDIYTPLELEVKEGPMISREVTAYAGGGINIKYRYEDEYKYKPKFFCKIGTHEWCFNRITTKLNSQMAWDGRFSIHDYRRAGFFSVFIRELITEDTGIYACAVVVSDEIEIYTVVRLNVREDLFYGKSIMKTVHVRGDLNVNCKYPESQRSDPKFLCRRLQESACSYNTTVKESRKYVNMGKLSLYDDRVKQIFTASIRNVTEQDSGEYWCGAEAGVESKVYFTQINLTVTDPRVSVSTSKPTQPSSSSSSSSSSFTPLLLTNKHKSWPTPTSPPTGSPASTVITVSVILLLLLLIGISFLTLTLLKRCKMQGLTKATIYYLIIL</sequence>
<evidence type="ECO:0000313" key="2">
    <source>
        <dbReference type="Proteomes" id="UP000830395"/>
    </source>
</evidence>
<dbReference type="EMBL" id="CM040976">
    <property type="protein sequence ID" value="MCJ8729845.1"/>
    <property type="molecule type" value="Genomic_DNA"/>
</dbReference>
<reference evidence="1" key="1">
    <citation type="submission" date="2020-02" db="EMBL/GenBank/DDBJ databases">
        <title>Genome sequencing of the panga catfish, Pangasius djambal.</title>
        <authorList>
            <person name="Wen M."/>
            <person name="Zahm M."/>
            <person name="Roques C."/>
            <person name="Cabau C."/>
            <person name="Klopp C."/>
            <person name="Donnadieu C."/>
            <person name="Jouanno E."/>
            <person name="Avarre J.-C."/>
            <person name="Campet M."/>
            <person name="Ha T."/>
            <person name="Dugue R."/>
            <person name="Lampietro C."/>
            <person name="Louis A."/>
            <person name="Herpin A."/>
            <person name="Echchiki A."/>
            <person name="Berthelot C."/>
            <person name="Parey E."/>
            <person name="Roest-Crollius H."/>
            <person name="Braasch I."/>
            <person name="Postlethwait J.H."/>
            <person name="Bobe J."/>
            <person name="Montfort J."/>
            <person name="Bouchez O."/>
            <person name="Begum T."/>
            <person name="Schartl M."/>
            <person name="Gustiano R."/>
            <person name="Guiguen Y."/>
        </authorList>
    </citation>
    <scope>NUCLEOTIDE SEQUENCE</scope>
    <source>
        <strain evidence="1">Pdj_M5554</strain>
    </source>
</reference>
<accession>A0ACC5Y342</accession>